<dbReference type="GO" id="GO:0051016">
    <property type="term" value="P:barbed-end actin filament capping"/>
    <property type="evidence" value="ECO:0007669"/>
    <property type="project" value="UniProtKB-UniRule"/>
</dbReference>
<dbReference type="GO" id="GO:0030863">
    <property type="term" value="C:cortical cytoskeleton"/>
    <property type="evidence" value="ECO:0007669"/>
    <property type="project" value="TreeGrafter"/>
</dbReference>
<accession>A0A4E0RGS9</accession>
<dbReference type="AlphaFoldDB" id="A0A4E0RGS9"/>
<dbReference type="PANTHER" id="PTHR10653">
    <property type="entry name" value="F-ACTIN-CAPPING PROTEIN SUBUNIT ALPHA"/>
    <property type="match status" value="1"/>
</dbReference>
<dbReference type="Gene3D" id="3.90.1150.210">
    <property type="entry name" value="F-actin capping protein, beta subunit"/>
    <property type="match status" value="1"/>
</dbReference>
<comment type="function">
    <text evidence="4">F-actin-capping proteins bind in a Ca(2+)-independent manner to the fast growing ends of actin filaments (barbed end) thereby blocking the exchange of subunits at these ends. Unlike other capping proteins (such as gelsolin and severin), these proteins do not sever actin filaments.</text>
</comment>
<dbReference type="Gene3D" id="3.30.1140.60">
    <property type="entry name" value="F-actin capping protein, alpha subunit"/>
    <property type="match status" value="1"/>
</dbReference>
<organism evidence="5 6">
    <name type="scientific">Fasciola hepatica</name>
    <name type="common">Liver fluke</name>
    <dbReference type="NCBI Taxonomy" id="6192"/>
    <lineage>
        <taxon>Eukaryota</taxon>
        <taxon>Metazoa</taxon>
        <taxon>Spiralia</taxon>
        <taxon>Lophotrochozoa</taxon>
        <taxon>Platyhelminthes</taxon>
        <taxon>Trematoda</taxon>
        <taxon>Digenea</taxon>
        <taxon>Plagiorchiida</taxon>
        <taxon>Echinostomata</taxon>
        <taxon>Echinostomatoidea</taxon>
        <taxon>Fasciolidae</taxon>
        <taxon>Fasciola</taxon>
    </lineage>
</organism>
<evidence type="ECO:0000256" key="4">
    <source>
        <dbReference type="RuleBase" id="RU365077"/>
    </source>
</evidence>
<dbReference type="EMBL" id="JXXN02000634">
    <property type="protein sequence ID" value="THD26756.1"/>
    <property type="molecule type" value="Genomic_DNA"/>
</dbReference>
<evidence type="ECO:0000256" key="2">
    <source>
        <dbReference type="ARBA" id="ARBA00022467"/>
    </source>
</evidence>
<dbReference type="GO" id="GO:0030036">
    <property type="term" value="P:actin cytoskeleton organization"/>
    <property type="evidence" value="ECO:0007669"/>
    <property type="project" value="TreeGrafter"/>
</dbReference>
<dbReference type="Pfam" id="PF01267">
    <property type="entry name" value="F-actin_cap_A"/>
    <property type="match status" value="1"/>
</dbReference>
<dbReference type="Proteomes" id="UP000230066">
    <property type="component" value="Unassembled WGS sequence"/>
</dbReference>
<dbReference type="GO" id="GO:0008290">
    <property type="term" value="C:F-actin capping protein complex"/>
    <property type="evidence" value="ECO:0007669"/>
    <property type="project" value="UniProtKB-UniRule"/>
</dbReference>
<evidence type="ECO:0000256" key="1">
    <source>
        <dbReference type="ARBA" id="ARBA00010479"/>
    </source>
</evidence>
<keyword evidence="6" id="KW-1185">Reference proteome</keyword>
<evidence type="ECO:0000256" key="3">
    <source>
        <dbReference type="ARBA" id="ARBA00023203"/>
    </source>
</evidence>
<dbReference type="PANTHER" id="PTHR10653:SF0">
    <property type="entry name" value="F-ACTIN-CAPPING PROTEIN SUBUNIT ALPHA"/>
    <property type="match status" value="1"/>
</dbReference>
<dbReference type="FunFam" id="3.90.1150.210:FF:000003">
    <property type="entry name" value="F-actin-capping protein subunit alpha"/>
    <property type="match status" value="1"/>
</dbReference>
<name>A0A4E0RGS9_FASHE</name>
<dbReference type="InterPro" id="IPR042489">
    <property type="entry name" value="CapZ_alpha_1"/>
</dbReference>
<protein>
    <recommendedName>
        <fullName evidence="4">F-actin-capping protein subunit alpha</fullName>
    </recommendedName>
</protein>
<dbReference type="SUPFAM" id="SSF90096">
    <property type="entry name" value="Subunits of heterodimeric actin filament capping protein Capz"/>
    <property type="match status" value="1"/>
</dbReference>
<dbReference type="InterPro" id="IPR042276">
    <property type="entry name" value="CapZ_alpha/beta_2"/>
</dbReference>
<gene>
    <name evidence="5" type="ORF">D915_002183</name>
</gene>
<dbReference type="GO" id="GO:0051015">
    <property type="term" value="F:actin filament binding"/>
    <property type="evidence" value="ECO:0007669"/>
    <property type="project" value="TreeGrafter"/>
</dbReference>
<keyword evidence="2 4" id="KW-0117">Actin capping</keyword>
<evidence type="ECO:0000313" key="5">
    <source>
        <dbReference type="EMBL" id="THD26756.1"/>
    </source>
</evidence>
<proteinExistence type="inferred from homology"/>
<dbReference type="InterPro" id="IPR002189">
    <property type="entry name" value="CapZ_alpha"/>
</dbReference>
<sequence length="294" mass="32994">MVDECVTPEDRACVCARLALLAPPCEFSEVLDDIRAICSENPSVQKKLVAAAAQYNRDQMISVLLPNSLHSSLISVHGDLGGGYFLCPRNHVSFHFDHLTHTVSDVTTLEPNDADGGDVISEPWRLALETAITEYTMEHFPRGTISVYAPAVKDEDRRLIACIESHYSKHQSTGRWRSEWTVLIPDDPSSSSFKVHGILKVQTHLYEEGNVQLISCKEIDFTVNASNAKEFAKACVKHIREVDVEYQIAVGENFKTMSDTTFKALRRQLPLTRSKIDWNKIITYQIGSELSRVT</sequence>
<reference evidence="5" key="1">
    <citation type="submission" date="2019-03" db="EMBL/GenBank/DDBJ databases">
        <title>Improved annotation for the trematode Fasciola hepatica.</title>
        <authorList>
            <person name="Choi Y.-J."/>
            <person name="Martin J."/>
            <person name="Mitreva M."/>
        </authorList>
    </citation>
    <scope>NUCLEOTIDE SEQUENCE [LARGE SCALE GENOMIC DNA]</scope>
</reference>
<comment type="caution">
    <text evidence="5">The sequence shown here is derived from an EMBL/GenBank/DDBJ whole genome shotgun (WGS) entry which is preliminary data.</text>
</comment>
<evidence type="ECO:0000313" key="6">
    <source>
        <dbReference type="Proteomes" id="UP000230066"/>
    </source>
</evidence>
<comment type="similarity">
    <text evidence="1 4">Belongs to the F-actin-capping protein alpha subunit family.</text>
</comment>
<comment type="subunit">
    <text evidence="4">Heterodimer of an alpha and a beta subunit.</text>
</comment>
<keyword evidence="3 4" id="KW-0009">Actin-binding</keyword>
<dbReference type="PRINTS" id="PR00191">
    <property type="entry name" value="FACTINCAPA"/>
</dbReference>
<dbReference type="InterPro" id="IPR037282">
    <property type="entry name" value="CapZ_alpha/beta"/>
</dbReference>